<dbReference type="GO" id="GO:0004519">
    <property type="term" value="F:endonuclease activity"/>
    <property type="evidence" value="ECO:0007669"/>
    <property type="project" value="UniProtKB-KW"/>
</dbReference>
<name>A0A2M6IT51_9BACT</name>
<accession>A0A2M6IT51</accession>
<organism evidence="6 7">
    <name type="scientific">Candidatus Roizmanbacteria bacterium CG11_big_fil_rev_8_21_14_0_20_36_8</name>
    <dbReference type="NCBI Taxonomy" id="1974856"/>
    <lineage>
        <taxon>Bacteria</taxon>
        <taxon>Candidatus Roizmaniibacteriota</taxon>
    </lineage>
</organism>
<gene>
    <name evidence="6" type="ORF">COV58_04615</name>
</gene>
<evidence type="ECO:0000313" key="7">
    <source>
        <dbReference type="Proteomes" id="UP000231056"/>
    </source>
</evidence>
<dbReference type="InterPro" id="IPR002295">
    <property type="entry name" value="N4/N6-MTase_EcoPI_Mod-like"/>
</dbReference>
<dbReference type="InterPro" id="IPR002052">
    <property type="entry name" value="DNA_methylase_N6_adenine_CS"/>
</dbReference>
<reference evidence="6 7" key="1">
    <citation type="submission" date="2017-09" db="EMBL/GenBank/DDBJ databases">
        <title>Depth-based differentiation of microbial function through sediment-hosted aquifers and enrichment of novel symbionts in the deep terrestrial subsurface.</title>
        <authorList>
            <person name="Probst A.J."/>
            <person name="Ladd B."/>
            <person name="Jarett J.K."/>
            <person name="Geller-Mcgrath D.E."/>
            <person name="Sieber C.M."/>
            <person name="Emerson J.B."/>
            <person name="Anantharaman K."/>
            <person name="Thomas B.C."/>
            <person name="Malmstrom R."/>
            <person name="Stieglmeier M."/>
            <person name="Klingl A."/>
            <person name="Woyke T."/>
            <person name="Ryan C.M."/>
            <person name="Banfield J.F."/>
        </authorList>
    </citation>
    <scope>NUCLEOTIDE SEQUENCE [LARGE SCALE GENOMIC DNA]</scope>
    <source>
        <strain evidence="6">CG11_big_fil_rev_8_21_14_0_20_36_8</strain>
    </source>
</reference>
<dbReference type="Pfam" id="PF01555">
    <property type="entry name" value="N6_N4_Mtase"/>
    <property type="match status" value="1"/>
</dbReference>
<evidence type="ECO:0000256" key="1">
    <source>
        <dbReference type="ARBA" id="ARBA00006594"/>
    </source>
</evidence>
<dbReference type="PRINTS" id="PR00506">
    <property type="entry name" value="D21N6MTFRASE"/>
</dbReference>
<dbReference type="GO" id="GO:0003677">
    <property type="term" value="F:DNA binding"/>
    <property type="evidence" value="ECO:0007669"/>
    <property type="project" value="InterPro"/>
</dbReference>
<proteinExistence type="inferred from homology"/>
<dbReference type="Gene3D" id="3.40.50.150">
    <property type="entry name" value="Vaccinia Virus protein VP39"/>
    <property type="match status" value="1"/>
</dbReference>
<dbReference type="PROSITE" id="PS00092">
    <property type="entry name" value="N6_MTASE"/>
    <property type="match status" value="1"/>
</dbReference>
<keyword evidence="3" id="KW-0808">Transferase</keyword>
<dbReference type="Proteomes" id="UP000231056">
    <property type="component" value="Unassembled WGS sequence"/>
</dbReference>
<evidence type="ECO:0000256" key="4">
    <source>
        <dbReference type="ARBA" id="ARBA00022691"/>
    </source>
</evidence>
<keyword evidence="6" id="KW-0378">Hydrolase</keyword>
<keyword evidence="4" id="KW-0949">S-adenosyl-L-methionine</keyword>
<dbReference type="GO" id="GO:0032259">
    <property type="term" value="P:methylation"/>
    <property type="evidence" value="ECO:0007669"/>
    <property type="project" value="UniProtKB-KW"/>
</dbReference>
<evidence type="ECO:0000256" key="3">
    <source>
        <dbReference type="ARBA" id="ARBA00022679"/>
    </source>
</evidence>
<dbReference type="AlphaFoldDB" id="A0A2M6IT51"/>
<evidence type="ECO:0000259" key="5">
    <source>
        <dbReference type="Pfam" id="PF01555"/>
    </source>
</evidence>
<dbReference type="SUPFAM" id="SSF53335">
    <property type="entry name" value="S-adenosyl-L-methionine-dependent methyltransferases"/>
    <property type="match status" value="1"/>
</dbReference>
<dbReference type="InterPro" id="IPR002941">
    <property type="entry name" value="DNA_methylase_N4/N6"/>
</dbReference>
<sequence length="529" mass="60643">MKNTMTNEIKKVKDDLIDELDKRIGDKIIEKTNADLLKKLIEQAETINEAIMIAELGTTYKRTGFHFDKRLEKMTDTIKYFKKNEKLSFCSGQNALTHKLIVGDNYDALLNLLIEYRGNIDVIYIDPPYGKDSMGEFAQTNYENAITRDNLLSMLYPRLVLARQLLSDNGVIFCSIDDKNHAYVKGLFDEVFEENNFIDSLHWKKKKQPSFLRTHTAKVMEYVLIYGKIKSQVGKLSIEKISDSTKKVVNINNSVSLRHFNKGVRVKISGNGKIEKGKYTIKSMQIEYLNDVIYENGKTINEVDVKAQFSVSQDKIDEYIRQNLLFITINKGLRRDVSETEKDKAKSITDLLLEWGDNQDSEKEQQDIFGDILFEYTKPIKLIENLVKSTMIEDAIVLDFFAGSGTTGQAVLELNKQDDGKRQFILANTNEITDITPNGIVNDVTSKRLKRVMTGECYDGTKDFKWNEKNKPLGDNLDVYDIATVAPYSDDPFTQIDETLYGKEKLGVNEKIKWVCENFEGTQKTLKDK</sequence>
<keyword evidence="6" id="KW-0540">Nuclease</keyword>
<keyword evidence="2" id="KW-0489">Methyltransferase</keyword>
<dbReference type="EMBL" id="PCVM01000109">
    <property type="protein sequence ID" value="PIQ73054.1"/>
    <property type="molecule type" value="Genomic_DNA"/>
</dbReference>
<evidence type="ECO:0000313" key="6">
    <source>
        <dbReference type="EMBL" id="PIQ73054.1"/>
    </source>
</evidence>
<dbReference type="GO" id="GO:0008170">
    <property type="term" value="F:N-methyltransferase activity"/>
    <property type="evidence" value="ECO:0007669"/>
    <property type="project" value="InterPro"/>
</dbReference>
<protein>
    <submittedName>
        <fullName evidence="6">Restriction endonuclease</fullName>
    </submittedName>
</protein>
<keyword evidence="6" id="KW-0255">Endonuclease</keyword>
<comment type="similarity">
    <text evidence="1">Belongs to the N(4)/N(6)-methyltransferase family.</text>
</comment>
<feature type="domain" description="DNA methylase N-4/N-6" evidence="5">
    <location>
        <begin position="120"/>
        <end position="417"/>
    </location>
</feature>
<evidence type="ECO:0000256" key="2">
    <source>
        <dbReference type="ARBA" id="ARBA00022603"/>
    </source>
</evidence>
<dbReference type="InterPro" id="IPR029063">
    <property type="entry name" value="SAM-dependent_MTases_sf"/>
</dbReference>
<comment type="caution">
    <text evidence="6">The sequence shown here is derived from an EMBL/GenBank/DDBJ whole genome shotgun (WGS) entry which is preliminary data.</text>
</comment>